<dbReference type="EMBL" id="KV878892">
    <property type="protein sequence ID" value="OJJ86615.1"/>
    <property type="molecule type" value="Genomic_DNA"/>
</dbReference>
<dbReference type="InterPro" id="IPR001650">
    <property type="entry name" value="Helicase_C-like"/>
</dbReference>
<dbReference type="Proteomes" id="UP000184300">
    <property type="component" value="Unassembled WGS sequence"/>
</dbReference>
<dbReference type="SMART" id="SM00487">
    <property type="entry name" value="DEXDc"/>
    <property type="match status" value="1"/>
</dbReference>
<gene>
    <name evidence="9" type="ORF">ASPGLDRAFT_33515</name>
</gene>
<protein>
    <recommendedName>
        <fullName evidence="11">Helicase ATP-binding domain-containing protein</fullName>
    </recommendedName>
</protein>
<dbReference type="AlphaFoldDB" id="A0A1L9VRQ3"/>
<dbReference type="Pfam" id="PF21099">
    <property type="entry name" value="POLQ_helical"/>
    <property type="match status" value="1"/>
</dbReference>
<evidence type="ECO:0000259" key="8">
    <source>
        <dbReference type="PROSITE" id="PS51194"/>
    </source>
</evidence>
<keyword evidence="10" id="KW-1185">Reference proteome</keyword>
<organism evidence="9 10">
    <name type="scientific">Aspergillus glaucus CBS 516.65</name>
    <dbReference type="NCBI Taxonomy" id="1160497"/>
    <lineage>
        <taxon>Eukaryota</taxon>
        <taxon>Fungi</taxon>
        <taxon>Dikarya</taxon>
        <taxon>Ascomycota</taxon>
        <taxon>Pezizomycotina</taxon>
        <taxon>Eurotiomycetes</taxon>
        <taxon>Eurotiomycetidae</taxon>
        <taxon>Eurotiales</taxon>
        <taxon>Aspergillaceae</taxon>
        <taxon>Aspergillus</taxon>
        <taxon>Aspergillus subgen. Aspergillus</taxon>
    </lineage>
</organism>
<feature type="region of interest" description="Disordered" evidence="6">
    <location>
        <begin position="26"/>
        <end position="83"/>
    </location>
</feature>
<dbReference type="InterPro" id="IPR046931">
    <property type="entry name" value="HTH_61"/>
</dbReference>
<dbReference type="InterPro" id="IPR014001">
    <property type="entry name" value="Helicase_ATP-bd"/>
</dbReference>
<keyword evidence="3" id="KW-0347">Helicase</keyword>
<dbReference type="GO" id="GO:0003676">
    <property type="term" value="F:nucleic acid binding"/>
    <property type="evidence" value="ECO:0007669"/>
    <property type="project" value="InterPro"/>
</dbReference>
<dbReference type="PROSITE" id="PS51194">
    <property type="entry name" value="HELICASE_CTER"/>
    <property type="match status" value="1"/>
</dbReference>
<dbReference type="Pfam" id="PF25453">
    <property type="entry name" value="DUF7898"/>
    <property type="match status" value="1"/>
</dbReference>
<dbReference type="Gene3D" id="1.10.3380.20">
    <property type="match status" value="1"/>
</dbReference>
<keyword evidence="2" id="KW-0378">Hydrolase</keyword>
<feature type="compositionally biased region" description="Low complexity" evidence="6">
    <location>
        <begin position="114"/>
        <end position="125"/>
    </location>
</feature>
<dbReference type="Pfam" id="PF20470">
    <property type="entry name" value="HTH_61"/>
    <property type="match status" value="1"/>
</dbReference>
<dbReference type="FunFam" id="1.10.3380.20:FF:000005">
    <property type="entry name" value="DNA-directed DNA polymerase theta, putative"/>
    <property type="match status" value="1"/>
</dbReference>
<dbReference type="InterPro" id="IPR027417">
    <property type="entry name" value="P-loop_NTPase"/>
</dbReference>
<dbReference type="InterPro" id="IPR036390">
    <property type="entry name" value="WH_DNA-bd_sf"/>
</dbReference>
<evidence type="ECO:0000256" key="3">
    <source>
        <dbReference type="ARBA" id="ARBA00022806"/>
    </source>
</evidence>
<dbReference type="SUPFAM" id="SSF46785">
    <property type="entry name" value="Winged helix' DNA-binding domain"/>
    <property type="match status" value="1"/>
</dbReference>
<dbReference type="VEuPathDB" id="FungiDB:ASPGLDRAFT_33515"/>
<dbReference type="FunFam" id="3.40.50.300:FF:000968">
    <property type="entry name" value="Helicase and polymerase-containing protein TEBICHI"/>
    <property type="match status" value="1"/>
</dbReference>
<dbReference type="Gene3D" id="3.40.50.300">
    <property type="entry name" value="P-loop containing nucleotide triphosphate hydrolases"/>
    <property type="match status" value="2"/>
</dbReference>
<accession>A0A1L9VRQ3</accession>
<evidence type="ECO:0000256" key="4">
    <source>
        <dbReference type="ARBA" id="ARBA00022840"/>
    </source>
</evidence>
<dbReference type="CDD" id="cd18026">
    <property type="entry name" value="DEXHc_POLQ-like"/>
    <property type="match status" value="1"/>
</dbReference>
<dbReference type="SUPFAM" id="SSF52540">
    <property type="entry name" value="P-loop containing nucleoside triphosphate hydrolases"/>
    <property type="match status" value="1"/>
</dbReference>
<dbReference type="RefSeq" id="XP_022403304.1">
    <property type="nucleotide sequence ID" value="XM_022544317.1"/>
</dbReference>
<dbReference type="CDD" id="cd18795">
    <property type="entry name" value="SF2_C_Ski2"/>
    <property type="match status" value="1"/>
</dbReference>
<dbReference type="InterPro" id="IPR050474">
    <property type="entry name" value="Hel308_SKI2-like"/>
</dbReference>
<dbReference type="Gene3D" id="1.10.3380.30">
    <property type="match status" value="1"/>
</dbReference>
<dbReference type="GO" id="GO:0016787">
    <property type="term" value="F:hydrolase activity"/>
    <property type="evidence" value="ECO:0007669"/>
    <property type="project" value="UniProtKB-KW"/>
</dbReference>
<keyword evidence="4" id="KW-0067">ATP-binding</keyword>
<evidence type="ECO:0000256" key="2">
    <source>
        <dbReference type="ARBA" id="ARBA00022801"/>
    </source>
</evidence>
<evidence type="ECO:0000256" key="6">
    <source>
        <dbReference type="SAM" id="MobiDB-lite"/>
    </source>
</evidence>
<keyword evidence="1" id="KW-0547">Nucleotide-binding</keyword>
<dbReference type="STRING" id="1160497.A0A1L9VRQ3"/>
<proteinExistence type="predicted"/>
<dbReference type="InterPro" id="IPR048960">
    <property type="entry name" value="POLQ-like_helical"/>
</dbReference>
<sequence length="937" mass="103321">MSGQQPFQSHGFNTSIDLVRRQAYSVPSLAGHKRPPESLSGDPPSKTSTSGVNHGLNTIYQPNPGYHQASSTSRPVDFVRPSVSRSRGRLVASEIRPVTAAAEDQRRSIEEQAPPSSSQNPLLSLRDPRYGLPPSLVANFAALGVSSIYGWQASCLLASGLLTGERHLVYTAPTGGGKSLVADVLMLKRIIENPSKKAILVLPYVALVQEKLKWLRRIVQDVDKYILDDQDWQKEQKSIRVTGYFGGSRTTASWTDTDIAVCTIEKANSLINSAIEECSIGDLGVVVLDELHMLDDEHRGYLLELMVTKILLLQQDIQIIGMSATLSNTELLAEWMNAKFFISTYRPVPIDEYLIYENAIYPAATSRQLFQTISKLRSAPTEALTNTMPPHRMIERSTFRELSHPMTNSMVALAIHTAIAGYGALVFCGNRQACQLHAAIMSEAMPGTTDVDPAELSKRLDLLAELRSLPSGLDPVLETTLIKGVGFHHAGMTTEEREFIAQAYDQGALKVLVATCSLAAGVNLPARRVIINGARMGRELVGPAMLRQMCGRAGRKGKDEAGETYLICGKADLEAVCDLLEADMPAIASCLAPEKRGLKRALLEAVATGLASGCEAIKEYVKCTLLCRTLDKKIAYSIMDSALRELVGEELLRLTDDESYEATQLGQAVVASAFAPEDGLFVYKELKRALQAFVMDGDMHIFYMFTPLQVAASTQIDWQIFRDQLDFLDESGLRALQFVGVSPGFVNTMVQSGATLKETTPEQINLARIYRRAYTAFQLRDLSNEVPLSTIAIRYRIPRGTVQTLAQQCHGFAAGIVKFCQRMDWGMLAAVLDHMRDRLEAEARADLLEMAQVTYVKGWTARLLRENGYKGLRALAEADPKDLVPVLTMVNPRKSHKSQLHPTEAERYSAKLLAKAEIIVASANEIWEREMQVDLEE</sequence>
<dbReference type="GO" id="GO:0005524">
    <property type="term" value="F:ATP binding"/>
    <property type="evidence" value="ECO:0007669"/>
    <property type="project" value="UniProtKB-KW"/>
</dbReference>
<comment type="catalytic activity">
    <reaction evidence="5">
        <text>ATP + H2O = ADP + phosphate + H(+)</text>
        <dbReference type="Rhea" id="RHEA:13065"/>
        <dbReference type="ChEBI" id="CHEBI:15377"/>
        <dbReference type="ChEBI" id="CHEBI:15378"/>
        <dbReference type="ChEBI" id="CHEBI:30616"/>
        <dbReference type="ChEBI" id="CHEBI:43474"/>
        <dbReference type="ChEBI" id="CHEBI:456216"/>
        <dbReference type="EC" id="5.6.2.4"/>
    </reaction>
</comment>
<dbReference type="Pfam" id="PF00270">
    <property type="entry name" value="DEAD"/>
    <property type="match status" value="1"/>
</dbReference>
<evidence type="ECO:0000313" key="10">
    <source>
        <dbReference type="Proteomes" id="UP000184300"/>
    </source>
</evidence>
<dbReference type="SMART" id="SM00490">
    <property type="entry name" value="HELICc"/>
    <property type="match status" value="1"/>
</dbReference>
<dbReference type="OrthoDB" id="2320933at2759"/>
<dbReference type="PANTHER" id="PTHR47961:SF6">
    <property type="entry name" value="DNA-DIRECTED DNA POLYMERASE"/>
    <property type="match status" value="1"/>
</dbReference>
<dbReference type="Pfam" id="PF00271">
    <property type="entry name" value="Helicase_C"/>
    <property type="match status" value="1"/>
</dbReference>
<feature type="domain" description="Helicase ATP-binding" evidence="7">
    <location>
        <begin position="159"/>
        <end position="344"/>
    </location>
</feature>
<dbReference type="PANTHER" id="PTHR47961">
    <property type="entry name" value="DNA POLYMERASE THETA, PUTATIVE (AFU_ORTHOLOGUE AFUA_1G05260)-RELATED"/>
    <property type="match status" value="1"/>
</dbReference>
<feature type="region of interest" description="Disordered" evidence="6">
    <location>
        <begin position="95"/>
        <end position="125"/>
    </location>
</feature>
<dbReference type="PROSITE" id="PS51192">
    <property type="entry name" value="HELICASE_ATP_BIND_1"/>
    <property type="match status" value="1"/>
</dbReference>
<name>A0A1L9VRQ3_ASPGL</name>
<evidence type="ECO:0000259" key="7">
    <source>
        <dbReference type="PROSITE" id="PS51192"/>
    </source>
</evidence>
<evidence type="ECO:0000313" key="9">
    <source>
        <dbReference type="EMBL" id="OJJ86615.1"/>
    </source>
</evidence>
<feature type="domain" description="Helicase C-terminal" evidence="8">
    <location>
        <begin position="411"/>
        <end position="599"/>
    </location>
</feature>
<evidence type="ECO:0008006" key="11">
    <source>
        <dbReference type="Google" id="ProtNLM"/>
    </source>
</evidence>
<evidence type="ECO:0000256" key="5">
    <source>
        <dbReference type="ARBA" id="ARBA00048988"/>
    </source>
</evidence>
<dbReference type="InterPro" id="IPR057220">
    <property type="entry name" value="DUF7898"/>
</dbReference>
<feature type="compositionally biased region" description="Polar residues" evidence="6">
    <location>
        <begin position="45"/>
        <end position="61"/>
    </location>
</feature>
<dbReference type="InterPro" id="IPR011545">
    <property type="entry name" value="DEAD/DEAH_box_helicase_dom"/>
</dbReference>
<dbReference type="GO" id="GO:0043138">
    <property type="term" value="F:3'-5' DNA helicase activity"/>
    <property type="evidence" value="ECO:0007669"/>
    <property type="project" value="UniProtKB-EC"/>
</dbReference>
<dbReference type="GeneID" id="34460578"/>
<reference evidence="10" key="1">
    <citation type="journal article" date="2017" name="Genome Biol.">
        <title>Comparative genomics reveals high biological diversity and specific adaptations in the industrially and medically important fungal genus Aspergillus.</title>
        <authorList>
            <person name="de Vries R.P."/>
            <person name="Riley R."/>
            <person name="Wiebenga A."/>
            <person name="Aguilar-Osorio G."/>
            <person name="Amillis S."/>
            <person name="Uchima C.A."/>
            <person name="Anderluh G."/>
            <person name="Asadollahi M."/>
            <person name="Askin M."/>
            <person name="Barry K."/>
            <person name="Battaglia E."/>
            <person name="Bayram O."/>
            <person name="Benocci T."/>
            <person name="Braus-Stromeyer S.A."/>
            <person name="Caldana C."/>
            <person name="Canovas D."/>
            <person name="Cerqueira G.C."/>
            <person name="Chen F."/>
            <person name="Chen W."/>
            <person name="Choi C."/>
            <person name="Clum A."/>
            <person name="Dos Santos R.A."/>
            <person name="Damasio A.R."/>
            <person name="Diallinas G."/>
            <person name="Emri T."/>
            <person name="Fekete E."/>
            <person name="Flipphi M."/>
            <person name="Freyberg S."/>
            <person name="Gallo A."/>
            <person name="Gournas C."/>
            <person name="Habgood R."/>
            <person name="Hainaut M."/>
            <person name="Harispe M.L."/>
            <person name="Henrissat B."/>
            <person name="Hilden K.S."/>
            <person name="Hope R."/>
            <person name="Hossain A."/>
            <person name="Karabika E."/>
            <person name="Karaffa L."/>
            <person name="Karanyi Z."/>
            <person name="Krasevec N."/>
            <person name="Kuo A."/>
            <person name="Kusch H."/>
            <person name="LaButti K."/>
            <person name="Lagendijk E.L."/>
            <person name="Lapidus A."/>
            <person name="Levasseur A."/>
            <person name="Lindquist E."/>
            <person name="Lipzen A."/>
            <person name="Logrieco A.F."/>
            <person name="MacCabe A."/>
            <person name="Maekelae M.R."/>
            <person name="Malavazi I."/>
            <person name="Melin P."/>
            <person name="Meyer V."/>
            <person name="Mielnichuk N."/>
            <person name="Miskei M."/>
            <person name="Molnar A.P."/>
            <person name="Mule G."/>
            <person name="Ngan C.Y."/>
            <person name="Orejas M."/>
            <person name="Orosz E."/>
            <person name="Ouedraogo J.P."/>
            <person name="Overkamp K.M."/>
            <person name="Park H.-S."/>
            <person name="Perrone G."/>
            <person name="Piumi F."/>
            <person name="Punt P.J."/>
            <person name="Ram A.F."/>
            <person name="Ramon A."/>
            <person name="Rauscher S."/>
            <person name="Record E."/>
            <person name="Riano-Pachon D.M."/>
            <person name="Robert V."/>
            <person name="Roehrig J."/>
            <person name="Ruller R."/>
            <person name="Salamov A."/>
            <person name="Salih N.S."/>
            <person name="Samson R.A."/>
            <person name="Sandor E."/>
            <person name="Sanguinetti M."/>
            <person name="Schuetze T."/>
            <person name="Sepcic K."/>
            <person name="Shelest E."/>
            <person name="Sherlock G."/>
            <person name="Sophianopoulou V."/>
            <person name="Squina F.M."/>
            <person name="Sun H."/>
            <person name="Susca A."/>
            <person name="Todd R.B."/>
            <person name="Tsang A."/>
            <person name="Unkles S.E."/>
            <person name="van de Wiele N."/>
            <person name="van Rossen-Uffink D."/>
            <person name="Oliveira J.V."/>
            <person name="Vesth T.C."/>
            <person name="Visser J."/>
            <person name="Yu J.-H."/>
            <person name="Zhou M."/>
            <person name="Andersen M.R."/>
            <person name="Archer D.B."/>
            <person name="Baker S.E."/>
            <person name="Benoit I."/>
            <person name="Brakhage A.A."/>
            <person name="Braus G.H."/>
            <person name="Fischer R."/>
            <person name="Frisvad J.C."/>
            <person name="Goldman G.H."/>
            <person name="Houbraken J."/>
            <person name="Oakley B."/>
            <person name="Pocsi I."/>
            <person name="Scazzocchio C."/>
            <person name="Seiboth B."/>
            <person name="vanKuyk P.A."/>
            <person name="Wortman J."/>
            <person name="Dyer P.S."/>
            <person name="Grigoriev I.V."/>
        </authorList>
    </citation>
    <scope>NUCLEOTIDE SEQUENCE [LARGE SCALE GENOMIC DNA]</scope>
    <source>
        <strain evidence="10">CBS 516.65</strain>
    </source>
</reference>
<dbReference type="SUPFAM" id="SSF158702">
    <property type="entry name" value="Sec63 N-terminal domain-like"/>
    <property type="match status" value="1"/>
</dbReference>
<evidence type="ECO:0000256" key="1">
    <source>
        <dbReference type="ARBA" id="ARBA00022741"/>
    </source>
</evidence>